<keyword evidence="3 7" id="KW-0560">Oxidoreductase</keyword>
<comment type="caution">
    <text evidence="7">The sequence shown here is derived from an EMBL/GenBank/DDBJ whole genome shotgun (WGS) entry which is preliminary data.</text>
</comment>
<dbReference type="SUPFAM" id="SSF51679">
    <property type="entry name" value="Bacterial luciferase-like"/>
    <property type="match status" value="1"/>
</dbReference>
<evidence type="ECO:0000313" key="8">
    <source>
        <dbReference type="Proteomes" id="UP001595976"/>
    </source>
</evidence>
<dbReference type="InterPro" id="IPR016215">
    <property type="entry name" value="NTA_MOA"/>
</dbReference>
<accession>A0ABW0F5G0</accession>
<evidence type="ECO:0000256" key="2">
    <source>
        <dbReference type="ARBA" id="ARBA00022643"/>
    </source>
</evidence>
<evidence type="ECO:0000259" key="6">
    <source>
        <dbReference type="Pfam" id="PF00296"/>
    </source>
</evidence>
<dbReference type="Proteomes" id="UP001595976">
    <property type="component" value="Unassembled WGS sequence"/>
</dbReference>
<dbReference type="NCBIfam" id="TIGR03860">
    <property type="entry name" value="FMN_nitrolo"/>
    <property type="match status" value="1"/>
</dbReference>
<dbReference type="InterPro" id="IPR011251">
    <property type="entry name" value="Luciferase-like_dom"/>
</dbReference>
<dbReference type="InterPro" id="IPR051260">
    <property type="entry name" value="Diverse_substr_monoxygenases"/>
</dbReference>
<protein>
    <submittedName>
        <fullName evidence="7">NtaA/DmoA family FMN-dependent monooxygenase</fullName>
        <ecNumber evidence="7">1.14.-.-</ecNumber>
    </submittedName>
</protein>
<dbReference type="EMBL" id="JBHSLI010000004">
    <property type="protein sequence ID" value="MFC5293670.1"/>
    <property type="molecule type" value="Genomic_DNA"/>
</dbReference>
<dbReference type="GO" id="GO:0004497">
    <property type="term" value="F:monooxygenase activity"/>
    <property type="evidence" value="ECO:0007669"/>
    <property type="project" value="UniProtKB-KW"/>
</dbReference>
<keyword evidence="8" id="KW-1185">Reference proteome</keyword>
<dbReference type="Pfam" id="PF00296">
    <property type="entry name" value="Bac_luciferase"/>
    <property type="match status" value="1"/>
</dbReference>
<evidence type="ECO:0000256" key="1">
    <source>
        <dbReference type="ARBA" id="ARBA00022630"/>
    </source>
</evidence>
<evidence type="ECO:0000256" key="5">
    <source>
        <dbReference type="ARBA" id="ARBA00033748"/>
    </source>
</evidence>
<dbReference type="InterPro" id="IPR036661">
    <property type="entry name" value="Luciferase-like_sf"/>
</dbReference>
<evidence type="ECO:0000313" key="7">
    <source>
        <dbReference type="EMBL" id="MFC5293670.1"/>
    </source>
</evidence>
<sequence>MTMTKRMHLISFNMHSPINHSVMSWADPEDERLEGLASFDHWKHLARTLERGRFDAMFFADTPGGFDRYKDSFDDYVRYGVCWPCHDPMALAGVMLAETKHLGLAVTLSTSGTYPYMTVRRLSTLDYISGGRVGWNIVSGHLRGEHRALGVPQLEHDERYDHADEYMEICHALWNGVKPGAIKADKQRGIYADPAQVDVVAFAGQHFNCRAVPPTLPSAQGRPVLFQAGSSGRGQQFAMKHADVVFAIQPRLKEMANFVKKLGEAAAAAGRDAAPKVVFGVQCILGGTEAEARRIQAEMTERIPLDAALSRMSGTLGMDFSKMDLDQPLSGNDTQASRGMLQMLANLTGDGNSTIRDAAKVFGASTGMTQIVGTPEQVADRLEELWRESGCHGFNMTPATNIRSVEDFVDQVVPLLQKKGIFRREYESTTLSGNLAN</sequence>
<dbReference type="Gene3D" id="3.20.20.30">
    <property type="entry name" value="Luciferase-like domain"/>
    <property type="match status" value="1"/>
</dbReference>
<dbReference type="PANTHER" id="PTHR30011:SF16">
    <property type="entry name" value="C2H2 FINGER DOMAIN TRANSCRIPTION FACTOR (EUROFUNG)-RELATED"/>
    <property type="match status" value="1"/>
</dbReference>
<gene>
    <name evidence="7" type="ORF">ACFPK2_11795</name>
</gene>
<feature type="domain" description="Luciferase-like" evidence="6">
    <location>
        <begin position="37"/>
        <end position="392"/>
    </location>
</feature>
<dbReference type="RefSeq" id="WP_260348215.1">
    <property type="nucleotide sequence ID" value="NZ_JAOAOS010000004.1"/>
</dbReference>
<organism evidence="7 8">
    <name type="scientific">Bosea minatitlanensis</name>
    <dbReference type="NCBI Taxonomy" id="128782"/>
    <lineage>
        <taxon>Bacteria</taxon>
        <taxon>Pseudomonadati</taxon>
        <taxon>Pseudomonadota</taxon>
        <taxon>Alphaproteobacteria</taxon>
        <taxon>Hyphomicrobiales</taxon>
        <taxon>Boseaceae</taxon>
        <taxon>Bosea</taxon>
    </lineage>
</organism>
<reference evidence="8" key="1">
    <citation type="journal article" date="2019" name="Int. J. Syst. Evol. Microbiol.">
        <title>The Global Catalogue of Microorganisms (GCM) 10K type strain sequencing project: providing services to taxonomists for standard genome sequencing and annotation.</title>
        <authorList>
            <consortium name="The Broad Institute Genomics Platform"/>
            <consortium name="The Broad Institute Genome Sequencing Center for Infectious Disease"/>
            <person name="Wu L."/>
            <person name="Ma J."/>
        </authorList>
    </citation>
    <scope>NUCLEOTIDE SEQUENCE [LARGE SCALE GENOMIC DNA]</scope>
    <source>
        <strain evidence="8">CGMCC 1.15643</strain>
    </source>
</reference>
<keyword evidence="1" id="KW-0285">Flavoprotein</keyword>
<dbReference type="EC" id="1.14.-.-" evidence="7"/>
<evidence type="ECO:0000256" key="4">
    <source>
        <dbReference type="ARBA" id="ARBA00023033"/>
    </source>
</evidence>
<evidence type="ECO:0000256" key="3">
    <source>
        <dbReference type="ARBA" id="ARBA00023002"/>
    </source>
</evidence>
<keyword evidence="4 7" id="KW-0503">Monooxygenase</keyword>
<keyword evidence="2" id="KW-0288">FMN</keyword>
<name>A0ABW0F5G0_9HYPH</name>
<dbReference type="PANTHER" id="PTHR30011">
    <property type="entry name" value="ALKANESULFONATE MONOOXYGENASE-RELATED"/>
    <property type="match status" value="1"/>
</dbReference>
<dbReference type="PIRSF" id="PIRSF000337">
    <property type="entry name" value="NTA_MOA"/>
    <property type="match status" value="1"/>
</dbReference>
<proteinExistence type="inferred from homology"/>
<comment type="similarity">
    <text evidence="5">Belongs to the NtaA/SnaA/DszA monooxygenase family.</text>
</comment>